<dbReference type="AlphaFoldDB" id="A0A4Y4CZK0"/>
<keyword evidence="3" id="KW-1185">Reference proteome</keyword>
<evidence type="ECO:0000256" key="1">
    <source>
        <dbReference type="SAM" id="MobiDB-lite"/>
    </source>
</evidence>
<sequence length="203" mass="21538">MGTGADGAAARLRTVEPHRGRHAPPPCGTGQGRRRHDRHGAVLALGLGAGTADVRLHHRTGCCGDEQDLAVEVEPQQHAHEHGGGEQVGVAGRAADELAAAVAQGLGTDGTHEHRHRERLAVQSEPGDAAHERKAHEDVHEQTHGEDDQRLRAAVQPGLHPGQADLSEPADHPVHRTGREEAHRGGGEQEHTDHHEPPEVAGN</sequence>
<feature type="region of interest" description="Disordered" evidence="1">
    <location>
        <begin position="1"/>
        <end position="36"/>
    </location>
</feature>
<reference evidence="2 3" key="1">
    <citation type="submission" date="2019-06" db="EMBL/GenBank/DDBJ databases">
        <title>Whole genome shotgun sequence of Kocuria varians NBRC 15358.</title>
        <authorList>
            <person name="Hosoyama A."/>
            <person name="Uohara A."/>
            <person name="Ohji S."/>
            <person name="Ichikawa N."/>
        </authorList>
    </citation>
    <scope>NUCLEOTIDE SEQUENCE [LARGE SCALE GENOMIC DNA]</scope>
    <source>
        <strain evidence="2 3">NBRC 15358</strain>
    </source>
</reference>
<accession>A0A4Y4CZK0</accession>
<feature type="region of interest" description="Disordered" evidence="1">
    <location>
        <begin position="107"/>
        <end position="203"/>
    </location>
</feature>
<evidence type="ECO:0000313" key="2">
    <source>
        <dbReference type="EMBL" id="GEC98365.1"/>
    </source>
</evidence>
<comment type="caution">
    <text evidence="2">The sequence shown here is derived from an EMBL/GenBank/DDBJ whole genome shotgun (WGS) entry which is preliminary data.</text>
</comment>
<gene>
    <name evidence="2" type="ORF">KVA01_05200</name>
</gene>
<dbReference type="Proteomes" id="UP000315730">
    <property type="component" value="Unassembled WGS sequence"/>
</dbReference>
<protein>
    <submittedName>
        <fullName evidence="2">Uncharacterized protein</fullName>
    </submittedName>
</protein>
<organism evidence="2 3">
    <name type="scientific">Kocuria varians</name>
    <name type="common">Micrococcus varians</name>
    <dbReference type="NCBI Taxonomy" id="1272"/>
    <lineage>
        <taxon>Bacteria</taxon>
        <taxon>Bacillati</taxon>
        <taxon>Actinomycetota</taxon>
        <taxon>Actinomycetes</taxon>
        <taxon>Micrococcales</taxon>
        <taxon>Micrococcaceae</taxon>
        <taxon>Kocuria</taxon>
    </lineage>
</organism>
<proteinExistence type="predicted"/>
<evidence type="ECO:0000313" key="3">
    <source>
        <dbReference type="Proteomes" id="UP000315730"/>
    </source>
</evidence>
<feature type="compositionally biased region" description="Basic and acidic residues" evidence="1">
    <location>
        <begin position="169"/>
        <end position="203"/>
    </location>
</feature>
<feature type="compositionally biased region" description="Basic and acidic residues" evidence="1">
    <location>
        <begin position="128"/>
        <end position="151"/>
    </location>
</feature>
<dbReference type="EMBL" id="BJNW01000003">
    <property type="protein sequence ID" value="GEC98365.1"/>
    <property type="molecule type" value="Genomic_DNA"/>
</dbReference>
<name>A0A4Y4CZK0_KOCVA</name>